<gene>
    <name evidence="2" type="ORF">DFH94DRAFT_758324</name>
</gene>
<accession>A0A9P5MRR5</accession>
<reference evidence="2" key="1">
    <citation type="submission" date="2019-10" db="EMBL/GenBank/DDBJ databases">
        <authorList>
            <consortium name="DOE Joint Genome Institute"/>
            <person name="Kuo A."/>
            <person name="Miyauchi S."/>
            <person name="Kiss E."/>
            <person name="Drula E."/>
            <person name="Kohler A."/>
            <person name="Sanchez-Garcia M."/>
            <person name="Andreopoulos B."/>
            <person name="Barry K.W."/>
            <person name="Bonito G."/>
            <person name="Buee M."/>
            <person name="Carver A."/>
            <person name="Chen C."/>
            <person name="Cichocki N."/>
            <person name="Clum A."/>
            <person name="Culley D."/>
            <person name="Crous P.W."/>
            <person name="Fauchery L."/>
            <person name="Girlanda M."/>
            <person name="Hayes R."/>
            <person name="Keri Z."/>
            <person name="LaButti K."/>
            <person name="Lipzen A."/>
            <person name="Lombard V."/>
            <person name="Magnuson J."/>
            <person name="Maillard F."/>
            <person name="Morin E."/>
            <person name="Murat C."/>
            <person name="Nolan M."/>
            <person name="Ohm R."/>
            <person name="Pangilinan J."/>
            <person name="Pereira M."/>
            <person name="Perotto S."/>
            <person name="Peter M."/>
            <person name="Riley R."/>
            <person name="Sitrit Y."/>
            <person name="Stielow B."/>
            <person name="Szollosi G."/>
            <person name="Zifcakova L."/>
            <person name="Stursova M."/>
            <person name="Spatafora J.W."/>
            <person name="Tedersoo L."/>
            <person name="Vaario L.-M."/>
            <person name="Yamada A."/>
            <person name="Yan M."/>
            <person name="Wang P."/>
            <person name="Xu J."/>
            <person name="Bruns T."/>
            <person name="Baldrian P."/>
            <person name="Vilgalys R."/>
            <person name="Henrissat B."/>
            <person name="Grigoriev I.V."/>
            <person name="Hibbett D."/>
            <person name="Nagy L.G."/>
            <person name="Martin F.M."/>
        </authorList>
    </citation>
    <scope>NUCLEOTIDE SEQUENCE</scope>
    <source>
        <strain evidence="2">Prilba</strain>
    </source>
</reference>
<name>A0A9P5MRR5_9AGAM</name>
<dbReference type="OrthoDB" id="3258581at2759"/>
<evidence type="ECO:0000256" key="1">
    <source>
        <dbReference type="SAM" id="MobiDB-lite"/>
    </source>
</evidence>
<reference evidence="2" key="2">
    <citation type="journal article" date="2020" name="Nat. Commun.">
        <title>Large-scale genome sequencing of mycorrhizal fungi provides insights into the early evolution of symbiotic traits.</title>
        <authorList>
            <person name="Miyauchi S."/>
            <person name="Kiss E."/>
            <person name="Kuo A."/>
            <person name="Drula E."/>
            <person name="Kohler A."/>
            <person name="Sanchez-Garcia M."/>
            <person name="Morin E."/>
            <person name="Andreopoulos B."/>
            <person name="Barry K.W."/>
            <person name="Bonito G."/>
            <person name="Buee M."/>
            <person name="Carver A."/>
            <person name="Chen C."/>
            <person name="Cichocki N."/>
            <person name="Clum A."/>
            <person name="Culley D."/>
            <person name="Crous P.W."/>
            <person name="Fauchery L."/>
            <person name="Girlanda M."/>
            <person name="Hayes R.D."/>
            <person name="Keri Z."/>
            <person name="LaButti K."/>
            <person name="Lipzen A."/>
            <person name="Lombard V."/>
            <person name="Magnuson J."/>
            <person name="Maillard F."/>
            <person name="Murat C."/>
            <person name="Nolan M."/>
            <person name="Ohm R.A."/>
            <person name="Pangilinan J."/>
            <person name="Pereira M.F."/>
            <person name="Perotto S."/>
            <person name="Peter M."/>
            <person name="Pfister S."/>
            <person name="Riley R."/>
            <person name="Sitrit Y."/>
            <person name="Stielow J.B."/>
            <person name="Szollosi G."/>
            <person name="Zifcakova L."/>
            <person name="Stursova M."/>
            <person name="Spatafora J.W."/>
            <person name="Tedersoo L."/>
            <person name="Vaario L.M."/>
            <person name="Yamada A."/>
            <person name="Yan M."/>
            <person name="Wang P."/>
            <person name="Xu J."/>
            <person name="Bruns T."/>
            <person name="Baldrian P."/>
            <person name="Vilgalys R."/>
            <person name="Dunand C."/>
            <person name="Henrissat B."/>
            <person name="Grigoriev I.V."/>
            <person name="Hibbett D."/>
            <person name="Nagy L.G."/>
            <person name="Martin F.M."/>
        </authorList>
    </citation>
    <scope>NUCLEOTIDE SEQUENCE</scope>
    <source>
        <strain evidence="2">Prilba</strain>
    </source>
</reference>
<evidence type="ECO:0000313" key="2">
    <source>
        <dbReference type="EMBL" id="KAF8476301.1"/>
    </source>
</evidence>
<dbReference type="EMBL" id="WHVB01000015">
    <property type="protein sequence ID" value="KAF8476301.1"/>
    <property type="molecule type" value="Genomic_DNA"/>
</dbReference>
<organism evidence="2 3">
    <name type="scientific">Russula ochroleuca</name>
    <dbReference type="NCBI Taxonomy" id="152965"/>
    <lineage>
        <taxon>Eukaryota</taxon>
        <taxon>Fungi</taxon>
        <taxon>Dikarya</taxon>
        <taxon>Basidiomycota</taxon>
        <taxon>Agaricomycotina</taxon>
        <taxon>Agaricomycetes</taxon>
        <taxon>Russulales</taxon>
        <taxon>Russulaceae</taxon>
        <taxon>Russula</taxon>
    </lineage>
</organism>
<proteinExistence type="predicted"/>
<protein>
    <submittedName>
        <fullName evidence="2">Uncharacterized protein</fullName>
    </submittedName>
</protein>
<feature type="compositionally biased region" description="Low complexity" evidence="1">
    <location>
        <begin position="305"/>
        <end position="314"/>
    </location>
</feature>
<sequence length="362" mass="41949">MAGHGRSASFDRRSFLKSMNILGKAYRNQAMELISICRVFSISRGAEKISEQDAKLSEVLQACDNALALTAAEGKKRTLILDQRIKMVIRKLHEYEREFHPGSTDRVEGRMRDAMDKDEKESAGVKLFHLPLFKTHRTRPEETSSRDVRFHLLTSVTDTQPIVVQQVLTSSNVSEILWNFNRYPPDSKKRITLAKNPHFYHPQSLNEYWDGFTAGPMEDYQYANDIYVLTNTPSRIFLEFGEDSQAFDNVWQTNRIFIFKSISGKLEGELRVRQLLLNSSWEWCHEEPLPSQQQARSAVHPPNPRSTTTRSSTTDTPAWIRVNDWTVPLYHVLYSQYDNRDTKIRIRILSNRTPSRSKTVPR</sequence>
<evidence type="ECO:0000313" key="3">
    <source>
        <dbReference type="Proteomes" id="UP000759537"/>
    </source>
</evidence>
<dbReference type="AlphaFoldDB" id="A0A9P5MRR5"/>
<feature type="region of interest" description="Disordered" evidence="1">
    <location>
        <begin position="292"/>
        <end position="314"/>
    </location>
</feature>
<keyword evidence="3" id="KW-1185">Reference proteome</keyword>
<comment type="caution">
    <text evidence="2">The sequence shown here is derived from an EMBL/GenBank/DDBJ whole genome shotgun (WGS) entry which is preliminary data.</text>
</comment>
<dbReference type="Proteomes" id="UP000759537">
    <property type="component" value="Unassembled WGS sequence"/>
</dbReference>